<name>A0AAN8V3R1_9MAGN</name>
<accession>A0AAN8V3R1</accession>
<gene>
    <name evidence="1" type="ORF">RJ641_010564</name>
</gene>
<dbReference type="InterPro" id="IPR052370">
    <property type="entry name" value="Meta-cleavage_hydrolase"/>
</dbReference>
<dbReference type="Gene3D" id="3.40.50.1820">
    <property type="entry name" value="alpha/beta hydrolase"/>
    <property type="match status" value="1"/>
</dbReference>
<dbReference type="SUPFAM" id="SSF53474">
    <property type="entry name" value="alpha/beta-Hydrolases"/>
    <property type="match status" value="1"/>
</dbReference>
<proteinExistence type="predicted"/>
<reference evidence="1 2" key="1">
    <citation type="submission" date="2023-12" db="EMBL/GenBank/DDBJ databases">
        <title>A high-quality genome assembly for Dillenia turbinata (Dilleniales).</title>
        <authorList>
            <person name="Chanderbali A."/>
        </authorList>
    </citation>
    <scope>NUCLEOTIDE SEQUENCE [LARGE SCALE GENOMIC DNA]</scope>
    <source>
        <strain evidence="1">LSX21</strain>
        <tissue evidence="1">Leaf</tissue>
    </source>
</reference>
<dbReference type="AlphaFoldDB" id="A0AAN8V3R1"/>
<comment type="caution">
    <text evidence="1">The sequence shown here is derived from an EMBL/GenBank/DDBJ whole genome shotgun (WGS) entry which is preliminary data.</text>
</comment>
<dbReference type="PANTHER" id="PTHR43139:SF61">
    <property type="entry name" value="ALPHA_BETA-HYDROLASES SUPERFAMILY PROTEIN"/>
    <property type="match status" value="1"/>
</dbReference>
<protein>
    <recommendedName>
        <fullName evidence="3">AB hydrolase-1 domain-containing protein</fullName>
    </recommendedName>
</protein>
<evidence type="ECO:0000313" key="1">
    <source>
        <dbReference type="EMBL" id="KAK6924364.1"/>
    </source>
</evidence>
<sequence>MVAFKLAELYPDLVHALVISGSILNMTDSISETNLQRLGFSSSSELLLPSSVKGLKTLLRVACHKKLWFPDCLYKDYLEVIFTNRKERSELLEALVISNKDVSVPTFPQKIHLLWGENDQIFRLELAQTMKEQLVSNATIQGIKKAGHLVHLERPCVYNRCLKQFLASLYEDGSAK</sequence>
<keyword evidence="2" id="KW-1185">Reference proteome</keyword>
<dbReference type="InterPro" id="IPR029058">
    <property type="entry name" value="AB_hydrolase_fold"/>
</dbReference>
<dbReference type="Proteomes" id="UP001370490">
    <property type="component" value="Unassembled WGS sequence"/>
</dbReference>
<dbReference type="EMBL" id="JBAMMX010000017">
    <property type="protein sequence ID" value="KAK6924364.1"/>
    <property type="molecule type" value="Genomic_DNA"/>
</dbReference>
<evidence type="ECO:0008006" key="3">
    <source>
        <dbReference type="Google" id="ProtNLM"/>
    </source>
</evidence>
<evidence type="ECO:0000313" key="2">
    <source>
        <dbReference type="Proteomes" id="UP001370490"/>
    </source>
</evidence>
<organism evidence="1 2">
    <name type="scientific">Dillenia turbinata</name>
    <dbReference type="NCBI Taxonomy" id="194707"/>
    <lineage>
        <taxon>Eukaryota</taxon>
        <taxon>Viridiplantae</taxon>
        <taxon>Streptophyta</taxon>
        <taxon>Embryophyta</taxon>
        <taxon>Tracheophyta</taxon>
        <taxon>Spermatophyta</taxon>
        <taxon>Magnoliopsida</taxon>
        <taxon>eudicotyledons</taxon>
        <taxon>Gunneridae</taxon>
        <taxon>Pentapetalae</taxon>
        <taxon>Dilleniales</taxon>
        <taxon>Dilleniaceae</taxon>
        <taxon>Dillenia</taxon>
    </lineage>
</organism>
<dbReference type="PANTHER" id="PTHR43139">
    <property type="entry name" value="SI:DKEY-122A22.2"/>
    <property type="match status" value="1"/>
</dbReference>